<dbReference type="OrthoDB" id="9787779at2"/>
<reference evidence="8 9" key="1">
    <citation type="submission" date="2015-03" db="EMBL/GenBank/DDBJ databases">
        <title>Comparative genomics of Pseudomonas insights into diversity of traits involved in vanlence and defense.</title>
        <authorList>
            <person name="Qin Y."/>
        </authorList>
    </citation>
    <scope>NUCLEOTIDE SEQUENCE [LARGE SCALE GENOMIC DNA]</scope>
    <source>
        <strain evidence="8 9">H24</strain>
    </source>
</reference>
<keyword evidence="3" id="KW-0274">FAD</keyword>
<dbReference type="Pfam" id="PF05199">
    <property type="entry name" value="GMC_oxred_C"/>
    <property type="match status" value="1"/>
</dbReference>
<evidence type="ECO:0000259" key="7">
    <source>
        <dbReference type="Pfam" id="PF05199"/>
    </source>
</evidence>
<evidence type="ECO:0000313" key="8">
    <source>
        <dbReference type="EMBL" id="KJZ66840.1"/>
    </source>
</evidence>
<evidence type="ECO:0000256" key="4">
    <source>
        <dbReference type="ARBA" id="ARBA00023002"/>
    </source>
</evidence>
<evidence type="ECO:0000256" key="3">
    <source>
        <dbReference type="ARBA" id="ARBA00022827"/>
    </source>
</evidence>
<evidence type="ECO:0000256" key="1">
    <source>
        <dbReference type="ARBA" id="ARBA00010790"/>
    </source>
</evidence>
<dbReference type="PATRIC" id="fig|294.133.peg.6022"/>
<dbReference type="Gene3D" id="3.50.50.60">
    <property type="entry name" value="FAD/NAD(P)-binding domain"/>
    <property type="match status" value="2"/>
</dbReference>
<keyword evidence="4" id="KW-0560">Oxidoreductase</keyword>
<sequence>MSDALISHHAELNPQPGAPREPRALDVVTPDADGNINCDVVIIGSGMGGSTFAHALRESGLDIVIVERGDFLPREIQNWSSESVFAEGRYRNAEQWLDESNQAFSPGVFYYVGGNTKFYGAMLPRFREEDFGEIQHAEGVSPAWPISYAQLEPWYAEAEKLYRVHGQAGIDPSEPWRSGPFPLPALKHDPALIPLEQSMRRSGLKPFVMPAAVDYGDGGDCVLCSTCDGYPCLVDAKADAEVSALRPALRSGTVRLMTRTTIKQLITGTDGRTVNEARGLIDGREVTLRAKRFVLACGAVNSAALLFKSANDQHPEGLGNSSGQLGRNYMVHNSTFMLAVDPRRKNKVIFQKTLAINDWYSASPHNSFPLGNVQMLGKIREPMITSMRPWLPKFASRYITDHSVDLYLTSEDLPTQENRVTYDKQRGAIKVHWTPNNLKAHEGLVSKTSKVMREAGYPVILKARMGIATNSHQCGTAVMGTDPATSVLDVNCKLHDLNNVWVVDSSFFPSSAAVNPALTIAANALRVAASFKRLPS</sequence>
<dbReference type="Pfam" id="PF00732">
    <property type="entry name" value="GMC_oxred_N"/>
    <property type="match status" value="1"/>
</dbReference>
<dbReference type="PANTHER" id="PTHR46056:SF12">
    <property type="entry name" value="LONG-CHAIN-ALCOHOL OXIDASE"/>
    <property type="match status" value="1"/>
</dbReference>
<dbReference type="InterPro" id="IPR036188">
    <property type="entry name" value="FAD/NAD-bd_sf"/>
</dbReference>
<evidence type="ECO:0000259" key="6">
    <source>
        <dbReference type="Pfam" id="PF00732"/>
    </source>
</evidence>
<feature type="domain" description="Glucose-methanol-choline oxidoreductase C-terminal" evidence="7">
    <location>
        <begin position="466"/>
        <end position="524"/>
    </location>
</feature>
<dbReference type="EMBL" id="LACH01000008">
    <property type="protein sequence ID" value="KJZ66840.1"/>
    <property type="molecule type" value="Genomic_DNA"/>
</dbReference>
<accession>A0A0F4VE78</accession>
<dbReference type="SUPFAM" id="SSF51905">
    <property type="entry name" value="FAD/NAD(P)-binding domain"/>
    <property type="match status" value="1"/>
</dbReference>
<proteinExistence type="inferred from homology"/>
<comment type="similarity">
    <text evidence="1">Belongs to the GMC oxidoreductase family.</text>
</comment>
<feature type="compositionally biased region" description="Basic and acidic residues" evidence="5">
    <location>
        <begin position="1"/>
        <end position="11"/>
    </location>
</feature>
<organism evidence="8 9">
    <name type="scientific">Pseudomonas fluorescens</name>
    <dbReference type="NCBI Taxonomy" id="294"/>
    <lineage>
        <taxon>Bacteria</taxon>
        <taxon>Pseudomonadati</taxon>
        <taxon>Pseudomonadota</taxon>
        <taxon>Gammaproteobacteria</taxon>
        <taxon>Pseudomonadales</taxon>
        <taxon>Pseudomonadaceae</taxon>
        <taxon>Pseudomonas</taxon>
    </lineage>
</organism>
<evidence type="ECO:0000256" key="5">
    <source>
        <dbReference type="SAM" id="MobiDB-lite"/>
    </source>
</evidence>
<dbReference type="InterPro" id="IPR007867">
    <property type="entry name" value="GMC_OxRtase_C"/>
</dbReference>
<dbReference type="AlphaFoldDB" id="A0A0F4VE78"/>
<dbReference type="GO" id="GO:0050660">
    <property type="term" value="F:flavin adenine dinucleotide binding"/>
    <property type="evidence" value="ECO:0007669"/>
    <property type="project" value="InterPro"/>
</dbReference>
<dbReference type="Proteomes" id="UP000033400">
    <property type="component" value="Unassembled WGS sequence"/>
</dbReference>
<keyword evidence="2" id="KW-0285">Flavoprotein</keyword>
<evidence type="ECO:0000313" key="9">
    <source>
        <dbReference type="Proteomes" id="UP000033400"/>
    </source>
</evidence>
<dbReference type="Pfam" id="PF13450">
    <property type="entry name" value="NAD_binding_8"/>
    <property type="match status" value="1"/>
</dbReference>
<evidence type="ECO:0000256" key="2">
    <source>
        <dbReference type="ARBA" id="ARBA00022630"/>
    </source>
</evidence>
<name>A0A0F4VE78_PSEFL</name>
<protein>
    <submittedName>
        <fullName evidence="8">Dehydrogenase</fullName>
    </submittedName>
</protein>
<comment type="caution">
    <text evidence="8">The sequence shown here is derived from an EMBL/GenBank/DDBJ whole genome shotgun (WGS) entry which is preliminary data.</text>
</comment>
<feature type="region of interest" description="Disordered" evidence="5">
    <location>
        <begin position="1"/>
        <end position="24"/>
    </location>
</feature>
<dbReference type="PANTHER" id="PTHR46056">
    <property type="entry name" value="LONG-CHAIN-ALCOHOL OXIDASE"/>
    <property type="match status" value="1"/>
</dbReference>
<dbReference type="InterPro" id="IPR000172">
    <property type="entry name" value="GMC_OxRdtase_N"/>
</dbReference>
<dbReference type="GO" id="GO:0016614">
    <property type="term" value="F:oxidoreductase activity, acting on CH-OH group of donors"/>
    <property type="evidence" value="ECO:0007669"/>
    <property type="project" value="InterPro"/>
</dbReference>
<feature type="domain" description="Glucose-methanol-choline oxidoreductase N-terminal" evidence="6">
    <location>
        <begin position="147"/>
        <end position="332"/>
    </location>
</feature>
<dbReference type="RefSeq" id="WP_046053019.1">
    <property type="nucleotide sequence ID" value="NZ_LACH01000008.1"/>
</dbReference>
<gene>
    <name evidence="8" type="ORF">VD17_05585</name>
</gene>